<evidence type="ECO:0000313" key="2">
    <source>
        <dbReference type="EMBL" id="OAN10880.1"/>
    </source>
</evidence>
<protein>
    <submittedName>
        <fullName evidence="2">Uncharacterized protein</fullName>
    </submittedName>
</protein>
<gene>
    <name evidence="2" type="ORF">A3K86_17970</name>
</gene>
<dbReference type="AlphaFoldDB" id="A0A178K0L4"/>
<feature type="region of interest" description="Disordered" evidence="1">
    <location>
        <begin position="1"/>
        <end position="36"/>
    </location>
</feature>
<dbReference type="OrthoDB" id="9996983at2"/>
<organism evidence="2 3">
    <name type="scientific">Photobacterium jeanii</name>
    <dbReference type="NCBI Taxonomy" id="858640"/>
    <lineage>
        <taxon>Bacteria</taxon>
        <taxon>Pseudomonadati</taxon>
        <taxon>Pseudomonadota</taxon>
        <taxon>Gammaproteobacteria</taxon>
        <taxon>Vibrionales</taxon>
        <taxon>Vibrionaceae</taxon>
        <taxon>Photobacterium</taxon>
    </lineage>
</organism>
<feature type="compositionally biased region" description="Polar residues" evidence="1">
    <location>
        <begin position="52"/>
        <end position="73"/>
    </location>
</feature>
<comment type="caution">
    <text evidence="2">The sequence shown here is derived from an EMBL/GenBank/DDBJ whole genome shotgun (WGS) entry which is preliminary data.</text>
</comment>
<sequence>MNKRNSYFKGQWSKANRVNQHAQDSGVLPPLPARFPPKLSAEHLARVQQIANWKPSSLQASNAKNEDAPSSPSSKDKREPDSNHRGEAEPQNESGETLPDDELFLQEVLRSLRKLEGKVQIR</sequence>
<dbReference type="Proteomes" id="UP000078503">
    <property type="component" value="Unassembled WGS sequence"/>
</dbReference>
<feature type="region of interest" description="Disordered" evidence="1">
    <location>
        <begin position="52"/>
        <end position="102"/>
    </location>
</feature>
<accession>A0A178K0L4</accession>
<evidence type="ECO:0000256" key="1">
    <source>
        <dbReference type="SAM" id="MobiDB-lite"/>
    </source>
</evidence>
<dbReference type="EMBL" id="LVHF01000033">
    <property type="protein sequence ID" value="OAN10880.1"/>
    <property type="molecule type" value="Genomic_DNA"/>
</dbReference>
<proteinExistence type="predicted"/>
<evidence type="ECO:0000313" key="3">
    <source>
        <dbReference type="Proteomes" id="UP000078503"/>
    </source>
</evidence>
<reference evidence="2 3" key="1">
    <citation type="submission" date="2016-03" db="EMBL/GenBank/DDBJ databases">
        <title>Photobacterium proteolyticum sp. nov. a protease producing bacterium isolated from ocean sediments of Laizhou Bay.</title>
        <authorList>
            <person name="Li Y."/>
        </authorList>
    </citation>
    <scope>NUCLEOTIDE SEQUENCE [LARGE SCALE GENOMIC DNA]</scope>
    <source>
        <strain evidence="2 3">R-40508</strain>
    </source>
</reference>
<keyword evidence="3" id="KW-1185">Reference proteome</keyword>
<feature type="compositionally biased region" description="Polar residues" evidence="1">
    <location>
        <begin position="13"/>
        <end position="23"/>
    </location>
</feature>
<name>A0A178K0L4_9GAMM</name>
<dbReference type="RefSeq" id="WP_068334556.1">
    <property type="nucleotide sequence ID" value="NZ_LVHF01000033.1"/>
</dbReference>
<feature type="compositionally biased region" description="Basic and acidic residues" evidence="1">
    <location>
        <begin position="74"/>
        <end position="88"/>
    </location>
</feature>